<evidence type="ECO:0000256" key="1">
    <source>
        <dbReference type="SAM" id="MobiDB-lite"/>
    </source>
</evidence>
<dbReference type="AlphaFoldDB" id="A0A0R1U2G0"/>
<comment type="caution">
    <text evidence="3">The sequence shown here is derived from an EMBL/GenBank/DDBJ whole genome shotgun (WGS) entry which is preliminary data.</text>
</comment>
<protein>
    <recommendedName>
        <fullName evidence="2">Fido domain-containing protein</fullName>
    </recommendedName>
</protein>
<dbReference type="Pfam" id="PF02661">
    <property type="entry name" value="Fic"/>
    <property type="match status" value="1"/>
</dbReference>
<dbReference type="STRING" id="1423783.FC50_GL000417"/>
<evidence type="ECO:0000313" key="4">
    <source>
        <dbReference type="Proteomes" id="UP000051922"/>
    </source>
</evidence>
<dbReference type="Proteomes" id="UP000051922">
    <property type="component" value="Unassembled WGS sequence"/>
</dbReference>
<name>A0A0R1U2G0_9LACO</name>
<evidence type="ECO:0000259" key="2">
    <source>
        <dbReference type="PROSITE" id="PS51459"/>
    </source>
</evidence>
<dbReference type="Gene3D" id="1.10.3290.10">
    <property type="entry name" value="Fido-like domain"/>
    <property type="match status" value="1"/>
</dbReference>
<dbReference type="PROSITE" id="PS51459">
    <property type="entry name" value="FIDO"/>
    <property type="match status" value="1"/>
</dbReference>
<dbReference type="OrthoDB" id="9807853at2"/>
<dbReference type="RefSeq" id="WP_054649800.1">
    <property type="nucleotide sequence ID" value="NZ_AZFJ01000037.1"/>
</dbReference>
<evidence type="ECO:0000313" key="3">
    <source>
        <dbReference type="EMBL" id="KRL86772.1"/>
    </source>
</evidence>
<dbReference type="PATRIC" id="fig|1423783.4.peg.432"/>
<keyword evidence="4" id="KW-1185">Reference proteome</keyword>
<feature type="domain" description="Fido" evidence="2">
    <location>
        <begin position="64"/>
        <end position="214"/>
    </location>
</feature>
<dbReference type="InterPro" id="IPR036597">
    <property type="entry name" value="Fido-like_dom_sf"/>
</dbReference>
<proteinExistence type="predicted"/>
<reference evidence="3 4" key="1">
    <citation type="journal article" date="2015" name="Genome Announc.">
        <title>Expanding the biotechnology potential of lactobacilli through comparative genomics of 213 strains and associated genera.</title>
        <authorList>
            <person name="Sun Z."/>
            <person name="Harris H.M."/>
            <person name="McCann A."/>
            <person name="Guo C."/>
            <person name="Argimon S."/>
            <person name="Zhang W."/>
            <person name="Yang X."/>
            <person name="Jeffery I.B."/>
            <person name="Cooney J.C."/>
            <person name="Kagawa T.F."/>
            <person name="Liu W."/>
            <person name="Song Y."/>
            <person name="Salvetti E."/>
            <person name="Wrobel A."/>
            <person name="Rasinkangas P."/>
            <person name="Parkhill J."/>
            <person name="Rea M.C."/>
            <person name="O'Sullivan O."/>
            <person name="Ritari J."/>
            <person name="Douillard F.P."/>
            <person name="Paul Ross R."/>
            <person name="Yang R."/>
            <person name="Briner A.E."/>
            <person name="Felis G.E."/>
            <person name="de Vos W.M."/>
            <person name="Barrangou R."/>
            <person name="Klaenhammer T.R."/>
            <person name="Caufield P.W."/>
            <person name="Cui Y."/>
            <person name="Zhang H."/>
            <person name="O'Toole P.W."/>
        </authorList>
    </citation>
    <scope>NUCLEOTIDE SEQUENCE [LARGE SCALE GENOMIC DNA]</scope>
    <source>
        <strain evidence="3 4">DSM 15945</strain>
    </source>
</reference>
<feature type="region of interest" description="Disordered" evidence="1">
    <location>
        <begin position="220"/>
        <end position="261"/>
    </location>
</feature>
<dbReference type="EMBL" id="AZFJ01000037">
    <property type="protein sequence ID" value="KRL86772.1"/>
    <property type="molecule type" value="Genomic_DNA"/>
</dbReference>
<dbReference type="InterPro" id="IPR003812">
    <property type="entry name" value="Fido"/>
</dbReference>
<sequence length="261" mass="28526">MENNTALARFITSLGSLNNYGSTVLQTKQALDAGTTAPLRQNADDIAIFSDALKGIAAIKAVGFSTAGIIAINKQFDSPSADQPRMPGHLRNSYYNEDDRIAIILGQNHRQSYIPPEVVTAADIDGIVGRFNNSGRTERDAWRVFADLAALQPFQDGNKRTALIAANAAAGTLASGNYLVLPFNDLDRADFTIALMRYYVANNAEEKSTAFERMMRLLPSPEDRQSQLNEVPPAEDTETINAPTRRYKPQFKGGVNSANRD</sequence>
<organism evidence="3 4">
    <name type="scientific">Lacticaseibacillus pantheris DSM 15945 = JCM 12539 = NBRC 106106</name>
    <dbReference type="NCBI Taxonomy" id="1423783"/>
    <lineage>
        <taxon>Bacteria</taxon>
        <taxon>Bacillati</taxon>
        <taxon>Bacillota</taxon>
        <taxon>Bacilli</taxon>
        <taxon>Lactobacillales</taxon>
        <taxon>Lactobacillaceae</taxon>
        <taxon>Lacticaseibacillus</taxon>
    </lineage>
</organism>
<accession>A0A0R1U2G0</accession>
<gene>
    <name evidence="3" type="ORF">FC50_GL000417</name>
</gene>
<dbReference type="SUPFAM" id="SSF140931">
    <property type="entry name" value="Fic-like"/>
    <property type="match status" value="1"/>
</dbReference>